<gene>
    <name evidence="1" type="ORF">BFL36_07050</name>
</gene>
<dbReference type="AlphaFoldDB" id="A0A251YIE6"/>
<accession>A0A251YIE6</accession>
<evidence type="ECO:0008006" key="3">
    <source>
        <dbReference type="Google" id="ProtNLM"/>
    </source>
</evidence>
<comment type="caution">
    <text evidence="1">The sequence shown here is derived from an EMBL/GenBank/DDBJ whole genome shotgun (WGS) entry which is preliminary data.</text>
</comment>
<reference evidence="1 2" key="1">
    <citation type="submission" date="2016-08" db="EMBL/GenBank/DDBJ databases">
        <title>Genome sequence of Clavibacter michiganensis spp strain CFBP8017.</title>
        <authorList>
            <person name="Thapa S.P."/>
            <person name="Coaker G."/>
            <person name="Jacques M.-A."/>
        </authorList>
    </citation>
    <scope>NUCLEOTIDE SEQUENCE [LARGE SCALE GENOMIC DNA]</scope>
    <source>
        <strain evidence="1">CFBP8017</strain>
    </source>
</reference>
<organism evidence="1 2">
    <name type="scientific">Clavibacter michiganensis</name>
    <dbReference type="NCBI Taxonomy" id="28447"/>
    <lineage>
        <taxon>Bacteria</taxon>
        <taxon>Bacillati</taxon>
        <taxon>Actinomycetota</taxon>
        <taxon>Actinomycetes</taxon>
        <taxon>Micrococcales</taxon>
        <taxon>Microbacteriaceae</taxon>
        <taxon>Clavibacter</taxon>
    </lineage>
</organism>
<protein>
    <recommendedName>
        <fullName evidence="3">DUF4258 domain-containing protein</fullName>
    </recommendedName>
</protein>
<dbReference type="EMBL" id="MDJY01000035">
    <property type="protein sequence ID" value="OUE23933.1"/>
    <property type="molecule type" value="Genomic_DNA"/>
</dbReference>
<proteinExistence type="predicted"/>
<sequence>MTPRWAHSSDKHGVPRDDQIHVLLHPTYRRDLHVEDSARECLTLYIGHPHGQTDREVEILVRTFPGTTREAIVFHAMPLGPKYRRYREEHPGD</sequence>
<name>A0A251YIE6_9MICO</name>
<evidence type="ECO:0000313" key="2">
    <source>
        <dbReference type="Proteomes" id="UP000195011"/>
    </source>
</evidence>
<dbReference type="Proteomes" id="UP000195011">
    <property type="component" value="Unassembled WGS sequence"/>
</dbReference>
<evidence type="ECO:0000313" key="1">
    <source>
        <dbReference type="EMBL" id="OUE23933.1"/>
    </source>
</evidence>